<organism evidence="1 3">
    <name type="scientific">Treponema rectale</name>
    <dbReference type="NCBI Taxonomy" id="744512"/>
    <lineage>
        <taxon>Bacteria</taxon>
        <taxon>Pseudomonadati</taxon>
        <taxon>Spirochaetota</taxon>
        <taxon>Spirochaetia</taxon>
        <taxon>Spirochaetales</taxon>
        <taxon>Treponemataceae</taxon>
        <taxon>Treponema</taxon>
    </lineage>
</organism>
<dbReference type="AlphaFoldDB" id="A0A840SBN9"/>
<dbReference type="KEGG" id="trc:DYE49_10905"/>
<evidence type="ECO:0000313" key="4">
    <source>
        <dbReference type="Proteomes" id="UP000593591"/>
    </source>
</evidence>
<gene>
    <name evidence="2" type="ORF">DYE49_10905</name>
    <name evidence="1" type="ORF">HNP77_001546</name>
</gene>
<dbReference type="RefSeq" id="WP_184652598.1">
    <property type="nucleotide sequence ID" value="NZ_JACHFR010000002.1"/>
</dbReference>
<name>A0A840SBN9_9SPIR</name>
<evidence type="ECO:0000313" key="1">
    <source>
        <dbReference type="EMBL" id="MBB5219177.1"/>
    </source>
</evidence>
<proteinExistence type="predicted"/>
<dbReference type="Proteomes" id="UP000578697">
    <property type="component" value="Unassembled WGS sequence"/>
</dbReference>
<dbReference type="EMBL" id="JACHFR010000002">
    <property type="protein sequence ID" value="MBB5219177.1"/>
    <property type="molecule type" value="Genomic_DNA"/>
</dbReference>
<dbReference type="Proteomes" id="UP000593591">
    <property type="component" value="Chromosome"/>
</dbReference>
<reference evidence="2 4" key="1">
    <citation type="submission" date="2018-08" db="EMBL/GenBank/DDBJ databases">
        <title>The first complete genome of Treponema rectale (CHPAT), a commensal spirochete of the bovine rectum.</title>
        <authorList>
            <person name="Staton G.J."/>
            <person name="Clegg S.R."/>
            <person name="Carter S.D."/>
            <person name="Radford A.D."/>
            <person name="Darby A."/>
            <person name="Hall N."/>
            <person name="Birtles R.J."/>
            <person name="Evans N.J."/>
        </authorList>
    </citation>
    <scope>NUCLEOTIDE SEQUENCE [LARGE SCALE GENOMIC DNA]</scope>
    <source>
        <strain evidence="2 4">CHPA</strain>
    </source>
</reference>
<keyword evidence="3" id="KW-1185">Reference proteome</keyword>
<evidence type="ECO:0000313" key="2">
    <source>
        <dbReference type="EMBL" id="QOS40926.1"/>
    </source>
</evidence>
<reference evidence="1 3" key="2">
    <citation type="submission" date="2020-08" db="EMBL/GenBank/DDBJ databases">
        <title>Genomic Encyclopedia of Type Strains, Phase IV (KMG-IV): sequencing the most valuable type-strain genomes for metagenomic binning, comparative biology and taxonomic classification.</title>
        <authorList>
            <person name="Goeker M."/>
        </authorList>
    </citation>
    <scope>NUCLEOTIDE SEQUENCE [LARGE SCALE GENOMIC DNA]</scope>
    <source>
        <strain evidence="1 3">DSM 103679</strain>
    </source>
</reference>
<protein>
    <submittedName>
        <fullName evidence="1">Uncharacterized protein</fullName>
    </submittedName>
</protein>
<evidence type="ECO:0000313" key="3">
    <source>
        <dbReference type="Proteomes" id="UP000578697"/>
    </source>
</evidence>
<sequence>MEKKKIGIIAAIAGAVIVLVSVVVGVVTCESDDDYYSSLSKEERYLSRYESYCGELEDLVVDFENHEISSKEASKKYERIVKKYKDLAEADMEEYDFTKNQQKALEGYVERLLEAAGKCFDFFM</sequence>
<accession>A0A840SBN9</accession>
<dbReference type="EMBL" id="CP031517">
    <property type="protein sequence ID" value="QOS40926.1"/>
    <property type="molecule type" value="Genomic_DNA"/>
</dbReference>